<keyword evidence="11" id="KW-1185">Reference proteome</keyword>
<dbReference type="PROSITE" id="PS51257">
    <property type="entry name" value="PROKAR_LIPOPROTEIN"/>
    <property type="match status" value="1"/>
</dbReference>
<evidence type="ECO:0000256" key="2">
    <source>
        <dbReference type="ARBA" id="ARBA00007886"/>
    </source>
</evidence>
<organism evidence="10 11">
    <name type="scientific">Paenibacillus filicis</name>
    <dbReference type="NCBI Taxonomy" id="669464"/>
    <lineage>
        <taxon>Bacteria</taxon>
        <taxon>Bacillati</taxon>
        <taxon>Bacillota</taxon>
        <taxon>Bacilli</taxon>
        <taxon>Bacillales</taxon>
        <taxon>Paenibacillaceae</taxon>
        <taxon>Paenibacillus</taxon>
    </lineage>
</organism>
<evidence type="ECO:0000313" key="10">
    <source>
        <dbReference type="EMBL" id="MEK8132659.1"/>
    </source>
</evidence>
<evidence type="ECO:0000256" key="5">
    <source>
        <dbReference type="ARBA" id="ARBA00023136"/>
    </source>
</evidence>
<evidence type="ECO:0000256" key="7">
    <source>
        <dbReference type="ARBA" id="ARBA00023288"/>
    </source>
</evidence>
<proteinExistence type="inferred from homology"/>
<evidence type="ECO:0000256" key="3">
    <source>
        <dbReference type="ARBA" id="ARBA00022544"/>
    </source>
</evidence>
<feature type="domain" description="Spore germination protein N-terminal" evidence="9">
    <location>
        <begin position="25"/>
        <end position="198"/>
    </location>
</feature>
<reference evidence="10 11" key="1">
    <citation type="submission" date="2024-04" db="EMBL/GenBank/DDBJ databases">
        <title>draft genome sequnece of Paenibacillus filicis.</title>
        <authorList>
            <person name="Kim D.-U."/>
        </authorList>
    </citation>
    <scope>NUCLEOTIDE SEQUENCE [LARGE SCALE GENOMIC DNA]</scope>
    <source>
        <strain evidence="10 11">KACC14197</strain>
    </source>
</reference>
<evidence type="ECO:0000256" key="6">
    <source>
        <dbReference type="ARBA" id="ARBA00023139"/>
    </source>
</evidence>
<dbReference type="Pfam" id="PF25198">
    <property type="entry name" value="Spore_GerAC_N"/>
    <property type="match status" value="1"/>
</dbReference>
<dbReference type="Proteomes" id="UP001469365">
    <property type="component" value="Unassembled WGS sequence"/>
</dbReference>
<dbReference type="Gene3D" id="3.30.300.210">
    <property type="entry name" value="Nutrient germinant receptor protein C, domain 3"/>
    <property type="match status" value="1"/>
</dbReference>
<feature type="domain" description="Spore germination GerAC-like C-terminal" evidence="8">
    <location>
        <begin position="225"/>
        <end position="389"/>
    </location>
</feature>
<dbReference type="Pfam" id="PF05504">
    <property type="entry name" value="Spore_GerAC"/>
    <property type="match status" value="1"/>
</dbReference>
<name>A0ABU9DVC3_9BACL</name>
<keyword evidence="7" id="KW-0449">Lipoprotein</keyword>
<accession>A0ABU9DVC3</accession>
<dbReference type="PANTHER" id="PTHR35789:SF1">
    <property type="entry name" value="SPORE GERMINATION PROTEIN B3"/>
    <property type="match status" value="1"/>
</dbReference>
<evidence type="ECO:0000256" key="1">
    <source>
        <dbReference type="ARBA" id="ARBA00004635"/>
    </source>
</evidence>
<sequence length="401" mass="44872">MWRLKTILTLIVLTLLAALLAGCWNRKELDELGIQMGTAIDKVGHEYHVAVQVVVPGEVSTRQSGGRSTVTLYKATAPTLFEAFRKLTETSPRKIYSAHIRVLVLGESLARDGIANVLDLFSRNPEARPDFYIMVARDTPAEKVLGVLTALEKIPAYNLFYSLDTSAKTWAPTTTVTMDQLMEDLTTAGRNPVLTGVTVIGNTKGGEMKQSVEQIEPEARLLNVGLAAFRRDRMVGWLTEEEAKGYNYIIDNVRSTAGHLSCPDGGMVALETIRTKTKIKGALVDGKPVIRIHMTNQSNISDVECKLDLNDPHTIDQLEEQGRKKLINLMQKTVDNVKKKYKVDIFGFGQAIHRANPKAWNQYLEAEWNELFQQVKVEYELDVMIRRIGTTVDSIKNDIKE</sequence>
<dbReference type="InterPro" id="IPR038501">
    <property type="entry name" value="Spore_GerAC_C_sf"/>
</dbReference>
<keyword evidence="6" id="KW-0564">Palmitate</keyword>
<comment type="subcellular location">
    <subcellularLocation>
        <location evidence="1">Membrane</location>
        <topology evidence="1">Lipid-anchor</topology>
    </subcellularLocation>
</comment>
<keyword evidence="4" id="KW-0732">Signal</keyword>
<comment type="caution">
    <text evidence="10">The sequence shown here is derived from an EMBL/GenBank/DDBJ whole genome shotgun (WGS) entry which is preliminary data.</text>
</comment>
<dbReference type="InterPro" id="IPR008844">
    <property type="entry name" value="Spore_GerAC-like"/>
</dbReference>
<protein>
    <submittedName>
        <fullName evidence="10">Ger(X)C family spore germination protein</fullName>
    </submittedName>
</protein>
<evidence type="ECO:0000259" key="9">
    <source>
        <dbReference type="Pfam" id="PF25198"/>
    </source>
</evidence>
<dbReference type="NCBIfam" id="TIGR02887">
    <property type="entry name" value="spore_ger_x_C"/>
    <property type="match status" value="1"/>
</dbReference>
<dbReference type="InterPro" id="IPR057336">
    <property type="entry name" value="GerAC_N"/>
</dbReference>
<keyword evidence="3" id="KW-0309">Germination</keyword>
<dbReference type="PANTHER" id="PTHR35789">
    <property type="entry name" value="SPORE GERMINATION PROTEIN B3"/>
    <property type="match status" value="1"/>
</dbReference>
<dbReference type="InterPro" id="IPR046953">
    <property type="entry name" value="Spore_GerAC-like_C"/>
</dbReference>
<keyword evidence="5" id="KW-0472">Membrane</keyword>
<dbReference type="EMBL" id="JBBPCC010000033">
    <property type="protein sequence ID" value="MEK8132659.1"/>
    <property type="molecule type" value="Genomic_DNA"/>
</dbReference>
<evidence type="ECO:0000256" key="4">
    <source>
        <dbReference type="ARBA" id="ARBA00022729"/>
    </source>
</evidence>
<dbReference type="RefSeq" id="WP_341419797.1">
    <property type="nucleotide sequence ID" value="NZ_JBBPCC010000033.1"/>
</dbReference>
<gene>
    <name evidence="10" type="ORF">WMW72_32740</name>
</gene>
<comment type="similarity">
    <text evidence="2">Belongs to the GerABKC lipoprotein family.</text>
</comment>
<evidence type="ECO:0000313" key="11">
    <source>
        <dbReference type="Proteomes" id="UP001469365"/>
    </source>
</evidence>
<evidence type="ECO:0000259" key="8">
    <source>
        <dbReference type="Pfam" id="PF05504"/>
    </source>
</evidence>